<sequence>MQAFTKVTTNHQTTIKKAIKFNGYSLFSGELLSMKIEPAEINTGINFYLHGICIPALAEYIKQTDIHTTVLSKDGVDVSTVEHLLAAIWGLNIDNLKIVLSNSVIPAKDGSAEPYVKALLKAGIIKQNAFKKVIVVNDSSIITQPEFPNRFAKFAPFPKLYINCIAPFPQPIGEHTVVFEEDSKAFSQDISWARTFLRSPLDLQDLSKWQGIRSVFRSLPEDPRQSPIITFTEKEFLTPLKKNNEPARHKLLDLIGDLALIGFHLQAKIDINEPGHKFTHLIAKKIRQSLFNN</sequence>
<comment type="caution">
    <text evidence="12">The sequence shown here is derived from an EMBL/GenBank/DDBJ whole genome shotgun (WGS) entry which is preliminary data.</text>
</comment>
<evidence type="ECO:0000256" key="4">
    <source>
        <dbReference type="ARBA" id="ARBA00012745"/>
    </source>
</evidence>
<dbReference type="AlphaFoldDB" id="A0A0G1C050"/>
<dbReference type="Gene3D" id="3.30.230.20">
    <property type="entry name" value="lpxc deacetylase, domain 1"/>
    <property type="match status" value="1"/>
</dbReference>
<keyword evidence="6" id="KW-0441">Lipid A biosynthesis</keyword>
<comment type="catalytic activity">
    <reaction evidence="11">
        <text>a UDP-3-O-[(3R)-3-hydroxyacyl]-N-acetyl-alpha-D-glucosamine + H2O = a UDP-3-O-[(3R)-3-hydroxyacyl]-alpha-D-glucosamine + acetate</text>
        <dbReference type="Rhea" id="RHEA:67816"/>
        <dbReference type="ChEBI" id="CHEBI:15377"/>
        <dbReference type="ChEBI" id="CHEBI:30089"/>
        <dbReference type="ChEBI" id="CHEBI:137740"/>
        <dbReference type="ChEBI" id="CHEBI:173225"/>
        <dbReference type="EC" id="3.5.1.108"/>
    </reaction>
</comment>
<dbReference type="UniPathway" id="UPA00359">
    <property type="reaction ID" value="UER00478"/>
</dbReference>
<dbReference type="PATRIC" id="fig|1618378.3.peg.451"/>
<dbReference type="Proteomes" id="UP000033854">
    <property type="component" value="Unassembled WGS sequence"/>
</dbReference>
<evidence type="ECO:0000313" key="12">
    <source>
        <dbReference type="EMBL" id="KKS43043.1"/>
    </source>
</evidence>
<dbReference type="InterPro" id="IPR011334">
    <property type="entry name" value="UDP-acyl_GlcNac_deAcase_C"/>
</dbReference>
<protein>
    <recommendedName>
        <fullName evidence="4">UDP-3-O-acyl-N-acetylglucosamine deacetylase</fullName>
        <ecNumber evidence="4">3.5.1.108</ecNumber>
    </recommendedName>
</protein>
<reference evidence="12 13" key="1">
    <citation type="journal article" date="2015" name="Nature">
        <title>rRNA introns, odd ribosomes, and small enigmatic genomes across a large radiation of phyla.</title>
        <authorList>
            <person name="Brown C.T."/>
            <person name="Hug L.A."/>
            <person name="Thomas B.C."/>
            <person name="Sharon I."/>
            <person name="Castelle C.J."/>
            <person name="Singh A."/>
            <person name="Wilkins M.J."/>
            <person name="Williams K.H."/>
            <person name="Banfield J.F."/>
        </authorList>
    </citation>
    <scope>NUCLEOTIDE SEQUENCE [LARGE SCALE GENOMIC DNA]</scope>
</reference>
<dbReference type="GO" id="GO:0046872">
    <property type="term" value="F:metal ion binding"/>
    <property type="evidence" value="ECO:0007669"/>
    <property type="project" value="UniProtKB-KW"/>
</dbReference>
<keyword evidence="7" id="KW-0479">Metal-binding</keyword>
<evidence type="ECO:0000256" key="5">
    <source>
        <dbReference type="ARBA" id="ARBA00022516"/>
    </source>
</evidence>
<comment type="pathway">
    <text evidence="3">Glycolipid biosynthesis; lipid IV(A) biosynthesis; lipid IV(A) from (3R)-3-hydroxytetradecanoyl-[acyl-carrier-protein] and UDP-N-acetyl-alpha-D-glucosamine: step 2/6.</text>
</comment>
<name>A0A0G1C050_9BACT</name>
<dbReference type="GO" id="GO:0103117">
    <property type="term" value="F:UDP-3-O-acyl-N-acetylglucosamine deacetylase activity"/>
    <property type="evidence" value="ECO:0007669"/>
    <property type="project" value="UniProtKB-EC"/>
</dbReference>
<evidence type="ECO:0000256" key="10">
    <source>
        <dbReference type="ARBA" id="ARBA00023098"/>
    </source>
</evidence>
<evidence type="ECO:0000313" key="13">
    <source>
        <dbReference type="Proteomes" id="UP000033854"/>
    </source>
</evidence>
<dbReference type="InterPro" id="IPR020568">
    <property type="entry name" value="Ribosomal_Su5_D2-typ_SF"/>
</dbReference>
<keyword evidence="9" id="KW-0862">Zinc</keyword>
<dbReference type="PANTHER" id="PTHR33694:SF1">
    <property type="entry name" value="UDP-3-O-ACYL-N-ACETYLGLUCOSAMINE DEACETYLASE 1, MITOCHONDRIAL-RELATED"/>
    <property type="match status" value="1"/>
</dbReference>
<evidence type="ECO:0000256" key="7">
    <source>
        <dbReference type="ARBA" id="ARBA00022723"/>
    </source>
</evidence>
<evidence type="ECO:0000256" key="6">
    <source>
        <dbReference type="ARBA" id="ARBA00022556"/>
    </source>
</evidence>
<dbReference type="EMBL" id="LCDA01000003">
    <property type="protein sequence ID" value="KKS43043.1"/>
    <property type="molecule type" value="Genomic_DNA"/>
</dbReference>
<dbReference type="InterPro" id="IPR015870">
    <property type="entry name" value="UDP-acyl_N-AcGlcN_deAcase_N"/>
</dbReference>
<evidence type="ECO:0000256" key="8">
    <source>
        <dbReference type="ARBA" id="ARBA00022801"/>
    </source>
</evidence>
<organism evidence="12 13">
    <name type="scientific">Candidatus Collierbacteria bacterium GW2011_GWA2_42_17</name>
    <dbReference type="NCBI Taxonomy" id="1618378"/>
    <lineage>
        <taxon>Bacteria</taxon>
        <taxon>Candidatus Collieribacteriota</taxon>
    </lineage>
</organism>
<comment type="function">
    <text evidence="2">Catalyzes the hydrolysis of UDP-3-O-myristoyl-N-acetylglucosamine to form UDP-3-O-myristoylglucosamine and acetate, the committed step in lipid A biosynthesis.</text>
</comment>
<dbReference type="SUPFAM" id="SSF54211">
    <property type="entry name" value="Ribosomal protein S5 domain 2-like"/>
    <property type="match status" value="2"/>
</dbReference>
<evidence type="ECO:0000256" key="1">
    <source>
        <dbReference type="ARBA" id="ARBA00001947"/>
    </source>
</evidence>
<keyword evidence="8" id="KW-0378">Hydrolase</keyword>
<dbReference type="InterPro" id="IPR004463">
    <property type="entry name" value="UDP-acyl_GlcNac_deAcase"/>
</dbReference>
<evidence type="ECO:0000256" key="9">
    <source>
        <dbReference type="ARBA" id="ARBA00022833"/>
    </source>
</evidence>
<evidence type="ECO:0000256" key="2">
    <source>
        <dbReference type="ARBA" id="ARBA00002923"/>
    </source>
</evidence>
<gene>
    <name evidence="12" type="ORF">UV06_C0003G0044</name>
</gene>
<proteinExistence type="predicted"/>
<accession>A0A0G1C050</accession>
<dbReference type="Pfam" id="PF03331">
    <property type="entry name" value="LpxC"/>
    <property type="match status" value="1"/>
</dbReference>
<dbReference type="PANTHER" id="PTHR33694">
    <property type="entry name" value="UDP-3-O-ACYL-N-ACETYLGLUCOSAMINE DEACETYLASE 1, MITOCHONDRIAL-RELATED"/>
    <property type="match status" value="1"/>
</dbReference>
<evidence type="ECO:0000256" key="3">
    <source>
        <dbReference type="ARBA" id="ARBA00005002"/>
    </source>
</evidence>
<keyword evidence="10" id="KW-0443">Lipid metabolism</keyword>
<comment type="cofactor">
    <cofactor evidence="1">
        <name>Zn(2+)</name>
        <dbReference type="ChEBI" id="CHEBI:29105"/>
    </cofactor>
</comment>
<dbReference type="GO" id="GO:0009245">
    <property type="term" value="P:lipid A biosynthetic process"/>
    <property type="evidence" value="ECO:0007669"/>
    <property type="project" value="UniProtKB-KW"/>
</dbReference>
<keyword evidence="5" id="KW-0444">Lipid biosynthesis</keyword>
<dbReference type="GO" id="GO:0016020">
    <property type="term" value="C:membrane"/>
    <property type="evidence" value="ECO:0007669"/>
    <property type="project" value="GOC"/>
</dbReference>
<dbReference type="Gene3D" id="3.30.1700.10">
    <property type="entry name" value="lpxc deacetylase, domain 2"/>
    <property type="match status" value="1"/>
</dbReference>
<dbReference type="EC" id="3.5.1.108" evidence="4"/>
<evidence type="ECO:0000256" key="11">
    <source>
        <dbReference type="ARBA" id="ARBA00024535"/>
    </source>
</evidence>